<protein>
    <recommendedName>
        <fullName evidence="4">Heterokaryon incompatibility domain-containing protein</fullName>
    </recommendedName>
</protein>
<gene>
    <name evidence="2" type="ORF">EV420DRAFT_1764588</name>
</gene>
<dbReference type="AlphaFoldDB" id="A0AA39KBI9"/>
<evidence type="ECO:0008006" key="4">
    <source>
        <dbReference type="Google" id="ProtNLM"/>
    </source>
</evidence>
<name>A0AA39KBI9_ARMTA</name>
<evidence type="ECO:0000313" key="2">
    <source>
        <dbReference type="EMBL" id="KAK0458122.1"/>
    </source>
</evidence>
<organism evidence="2 3">
    <name type="scientific">Armillaria tabescens</name>
    <name type="common">Ringless honey mushroom</name>
    <name type="synonym">Agaricus tabescens</name>
    <dbReference type="NCBI Taxonomy" id="1929756"/>
    <lineage>
        <taxon>Eukaryota</taxon>
        <taxon>Fungi</taxon>
        <taxon>Dikarya</taxon>
        <taxon>Basidiomycota</taxon>
        <taxon>Agaricomycotina</taxon>
        <taxon>Agaricomycetes</taxon>
        <taxon>Agaricomycetidae</taxon>
        <taxon>Agaricales</taxon>
        <taxon>Marasmiineae</taxon>
        <taxon>Physalacriaceae</taxon>
        <taxon>Desarmillaria</taxon>
    </lineage>
</organism>
<dbReference type="EMBL" id="JAUEPS010000019">
    <property type="protein sequence ID" value="KAK0458122.1"/>
    <property type="molecule type" value="Genomic_DNA"/>
</dbReference>
<dbReference type="RefSeq" id="XP_060330414.1">
    <property type="nucleotide sequence ID" value="XM_060480786.1"/>
</dbReference>
<sequence length="554" mass="62910">MSIQNDIYSVFATAQAIKGPSPDESSGLDENTNTTMPSEPREERGHSISEDVGPVLEATPDSSPHYPELPSDMDLQTSPKEEQSSDTSDDDSDASSASESDIVRPWLQPEHISLPAVAISAFTEMGQEESSITVPLQQVYTGRKPVISSRVADTPCATLGVQGLLDLLNTTLGTSYGLGTQSLSSLLEECITKKYDVGMAYSRLRRIWYTDNWSTIRDQVWEWKEQDREMRRRALVGNRIVQPYLDPRRVWDLYSNRVVPWWFTGMCWGMRGRVRAISHAWMDEKDRVAVWTPINGHEWPVPIPKDADLNLVGGRGEDMRPEEWKLDVPTIGSVYWGNRVVIYLSELGRPLTLKEGDLDSDRSWFRRAWTLQEVGYYNRLIGGDTPDGPMHVEPIDEDGNYETKLLTRFHRQLKSTHRMSTFETLESMQNRVSTNPVDKVAGLAFRLNPDWIPAYYEDEYLEDAWTALVNSMDVLVRGQLFLGCPEPGNAGTKWRSSWDQIMTKPLSEGVYTQIEVVWDEEMNEDWCDVEYIEKGLVAGIGCCGRGLSTWRIDC</sequence>
<dbReference type="Proteomes" id="UP001175211">
    <property type="component" value="Unassembled WGS sequence"/>
</dbReference>
<evidence type="ECO:0000256" key="1">
    <source>
        <dbReference type="SAM" id="MobiDB-lite"/>
    </source>
</evidence>
<feature type="compositionally biased region" description="Basic and acidic residues" evidence="1">
    <location>
        <begin position="39"/>
        <end position="49"/>
    </location>
</feature>
<comment type="caution">
    <text evidence="2">The sequence shown here is derived from an EMBL/GenBank/DDBJ whole genome shotgun (WGS) entry which is preliminary data.</text>
</comment>
<keyword evidence="3" id="KW-1185">Reference proteome</keyword>
<feature type="region of interest" description="Disordered" evidence="1">
    <location>
        <begin position="13"/>
        <end position="106"/>
    </location>
</feature>
<dbReference type="GeneID" id="85364334"/>
<feature type="compositionally biased region" description="Polar residues" evidence="1">
    <location>
        <begin position="28"/>
        <end position="37"/>
    </location>
</feature>
<evidence type="ECO:0000313" key="3">
    <source>
        <dbReference type="Proteomes" id="UP001175211"/>
    </source>
</evidence>
<proteinExistence type="predicted"/>
<accession>A0AA39KBI9</accession>
<reference evidence="2" key="1">
    <citation type="submission" date="2023-06" db="EMBL/GenBank/DDBJ databases">
        <authorList>
            <consortium name="Lawrence Berkeley National Laboratory"/>
            <person name="Ahrendt S."/>
            <person name="Sahu N."/>
            <person name="Indic B."/>
            <person name="Wong-Bajracharya J."/>
            <person name="Merenyi Z."/>
            <person name="Ke H.-M."/>
            <person name="Monk M."/>
            <person name="Kocsube S."/>
            <person name="Drula E."/>
            <person name="Lipzen A."/>
            <person name="Balint B."/>
            <person name="Henrissat B."/>
            <person name="Andreopoulos B."/>
            <person name="Martin F.M."/>
            <person name="Harder C.B."/>
            <person name="Rigling D."/>
            <person name="Ford K.L."/>
            <person name="Foster G.D."/>
            <person name="Pangilinan J."/>
            <person name="Papanicolaou A."/>
            <person name="Barry K."/>
            <person name="LaButti K."/>
            <person name="Viragh M."/>
            <person name="Koriabine M."/>
            <person name="Yan M."/>
            <person name="Riley R."/>
            <person name="Champramary S."/>
            <person name="Plett K.L."/>
            <person name="Tsai I.J."/>
            <person name="Slot J."/>
            <person name="Sipos G."/>
            <person name="Plett J."/>
            <person name="Nagy L.G."/>
            <person name="Grigoriev I.V."/>
        </authorList>
    </citation>
    <scope>NUCLEOTIDE SEQUENCE</scope>
    <source>
        <strain evidence="2">CCBAS 213</strain>
    </source>
</reference>